<dbReference type="AlphaFoldDB" id="A0A154WBR8"/>
<dbReference type="Pfam" id="PF04752">
    <property type="entry name" value="ChaC"/>
    <property type="match status" value="1"/>
</dbReference>
<dbReference type="CDD" id="cd06661">
    <property type="entry name" value="GGCT_like"/>
    <property type="match status" value="1"/>
</dbReference>
<evidence type="ECO:0000256" key="1">
    <source>
        <dbReference type="ARBA" id="ARBA00012344"/>
    </source>
</evidence>
<dbReference type="InterPro" id="IPR006840">
    <property type="entry name" value="ChaC"/>
</dbReference>
<dbReference type="PANTHER" id="PTHR12192">
    <property type="entry name" value="CATION TRANSPORT PROTEIN CHAC-RELATED"/>
    <property type="match status" value="1"/>
</dbReference>
<keyword evidence="4" id="KW-1185">Reference proteome</keyword>
<dbReference type="GO" id="GO:0006751">
    <property type="term" value="P:glutathione catabolic process"/>
    <property type="evidence" value="ECO:0007669"/>
    <property type="project" value="InterPro"/>
</dbReference>
<dbReference type="InterPro" id="IPR013024">
    <property type="entry name" value="GGCT-like"/>
</dbReference>
<dbReference type="STRING" id="580166.AUP43_18230"/>
<evidence type="ECO:0000313" key="4">
    <source>
        <dbReference type="Proteomes" id="UP000076400"/>
    </source>
</evidence>
<name>A0A154WBR8_9PROT</name>
<organism evidence="3 4">
    <name type="scientific">Oceanibaculum pacificum</name>
    <dbReference type="NCBI Taxonomy" id="580166"/>
    <lineage>
        <taxon>Bacteria</taxon>
        <taxon>Pseudomonadati</taxon>
        <taxon>Pseudomonadota</taxon>
        <taxon>Alphaproteobacteria</taxon>
        <taxon>Rhodospirillales</taxon>
        <taxon>Oceanibaculaceae</taxon>
        <taxon>Oceanibaculum</taxon>
    </lineage>
</organism>
<proteinExistence type="predicted"/>
<evidence type="ECO:0000256" key="2">
    <source>
        <dbReference type="ARBA" id="ARBA00023239"/>
    </source>
</evidence>
<dbReference type="EC" id="4.3.2.7" evidence="1"/>
<comment type="caution">
    <text evidence="3">The sequence shown here is derived from an EMBL/GenBank/DDBJ whole genome shotgun (WGS) entry which is preliminary data.</text>
</comment>
<sequence>MGLTRESIRDGIIAKMLAEGPPGFRALSEAELEASLSALVPEDHAGDVHLFGYGSLIWNPAFHFTESAVGTVHGLHRRFCLWTTLGRGTPERPGLTLGLDRGGSCRGVVFRIDAAQAREELRIVWRREMVSDAYIPRWVTVRTAAGDVRAITFVINRAHERYAGRLDDRRTARVIAEASGRIGPCAEYLENTVAHLHQLAIADRHLEELLALCRQVCRENSGG</sequence>
<dbReference type="GO" id="GO:0061928">
    <property type="term" value="F:glutathione specific gamma-glutamylcyclotransferase activity"/>
    <property type="evidence" value="ECO:0007669"/>
    <property type="project" value="UniProtKB-EC"/>
</dbReference>
<dbReference type="GO" id="GO:0005737">
    <property type="term" value="C:cytoplasm"/>
    <property type="evidence" value="ECO:0007669"/>
    <property type="project" value="TreeGrafter"/>
</dbReference>
<accession>A0A154WBR8</accession>
<dbReference type="PANTHER" id="PTHR12192:SF2">
    <property type="entry name" value="GLUTATHIONE-SPECIFIC GAMMA-GLUTAMYLCYCLOTRANSFERASE 2"/>
    <property type="match status" value="1"/>
</dbReference>
<protein>
    <recommendedName>
        <fullName evidence="1">glutathione-specific gamma-glutamylcyclotransferase</fullName>
        <ecNumber evidence="1">4.3.2.7</ecNumber>
    </recommendedName>
</protein>
<dbReference type="InterPro" id="IPR036568">
    <property type="entry name" value="GGCT-like_sf"/>
</dbReference>
<dbReference type="Gene3D" id="3.10.490.10">
    <property type="entry name" value="Gamma-glutamyl cyclotransferase-like"/>
    <property type="match status" value="1"/>
</dbReference>
<gene>
    <name evidence="3" type="ORF">AUP43_18230</name>
</gene>
<dbReference type="SUPFAM" id="SSF110857">
    <property type="entry name" value="Gamma-glutamyl cyclotransferase-like"/>
    <property type="match status" value="1"/>
</dbReference>
<keyword evidence="2" id="KW-0456">Lyase</keyword>
<dbReference type="RefSeq" id="WP_067553749.1">
    <property type="nucleotide sequence ID" value="NZ_LPXN01000082.1"/>
</dbReference>
<evidence type="ECO:0000313" key="3">
    <source>
        <dbReference type="EMBL" id="KZD10940.1"/>
    </source>
</evidence>
<dbReference type="OrthoDB" id="9795692at2"/>
<reference evidence="3 4" key="1">
    <citation type="submission" date="2015-12" db="EMBL/GenBank/DDBJ databases">
        <title>Genome sequence of Oceanibaculum pacificum MCCC 1A02656.</title>
        <authorList>
            <person name="Lu L."/>
            <person name="Lai Q."/>
            <person name="Shao Z."/>
            <person name="Qian P."/>
        </authorList>
    </citation>
    <scope>NUCLEOTIDE SEQUENCE [LARGE SCALE GENOMIC DNA]</scope>
    <source>
        <strain evidence="3 4">MCCC 1A02656</strain>
    </source>
</reference>
<dbReference type="Proteomes" id="UP000076400">
    <property type="component" value="Unassembled WGS sequence"/>
</dbReference>
<dbReference type="EMBL" id="LPXN01000082">
    <property type="protein sequence ID" value="KZD10940.1"/>
    <property type="molecule type" value="Genomic_DNA"/>
</dbReference>